<dbReference type="InterPro" id="IPR007372">
    <property type="entry name" value="Lipid/polyisoprenoid-bd_YceI"/>
</dbReference>
<sequence length="466" mass="48851">MPRLLTALLAALLCLPASAERLLVFVRSGASPLQAAFREDHLPKIRSLAGDLGVPVELIDLAETGEAPAEVKITPLLVFQDWRGRSVYQGRYATPDRITNFLRTARAMPQGDAPLVREALPVQAAGRATIAVPLKITPLSGPGAGRVAAPPDARAFVAAVEGFALADRVELGRADRLWYANFYPYAGERGYAVSAELYSQFHCHEPVWTNFESPARSDGLGAAFASAARALTEELREQLAASPRGDGFDAVPAGFPVAAWDAMGLGLPERPAGTPAADAAGVELATAWEVVVDPAAGPAVTFAFPAPLDGYAGEAAGVSGALALDSVDDLAGMTGRIAADPASVTMGEDDLDAWIHGGVLEVDEHPESSFVIESVDAPDGSGIAFGRPTPLTLHGTFTMKGIQLPLAVPVQLEAFVAEDGRPRLRMDGAWTLPIAEPFRIDGPPGDEEAASKLRFACRLVFAPAPG</sequence>
<accession>I0IFI6</accession>
<organism evidence="3 4">
    <name type="scientific">Phycisphaera mikurensis (strain NBRC 102666 / KCTC 22515 / FYK2301M01)</name>
    <dbReference type="NCBI Taxonomy" id="1142394"/>
    <lineage>
        <taxon>Bacteria</taxon>
        <taxon>Pseudomonadati</taxon>
        <taxon>Planctomycetota</taxon>
        <taxon>Phycisphaerae</taxon>
        <taxon>Phycisphaerales</taxon>
        <taxon>Phycisphaeraceae</taxon>
        <taxon>Phycisphaera</taxon>
    </lineage>
</organism>
<dbReference type="eggNOG" id="ENOG5033QP6">
    <property type="taxonomic scope" value="Bacteria"/>
</dbReference>
<gene>
    <name evidence="3" type="ordered locus">PSMK_18650</name>
</gene>
<keyword evidence="1" id="KW-0732">Signal</keyword>
<dbReference type="OrthoDB" id="9797709at2"/>
<evidence type="ECO:0000313" key="3">
    <source>
        <dbReference type="EMBL" id="BAM04024.1"/>
    </source>
</evidence>
<keyword evidence="4" id="KW-1185">Reference proteome</keyword>
<proteinExistence type="predicted"/>
<dbReference type="RefSeq" id="WP_014437242.1">
    <property type="nucleotide sequence ID" value="NC_017080.1"/>
</dbReference>
<dbReference type="InterPro" id="IPR036761">
    <property type="entry name" value="TTHA0802/YceI-like_sf"/>
</dbReference>
<feature type="domain" description="Lipid/polyisoprenoid-binding YceI-like" evidence="2">
    <location>
        <begin position="311"/>
        <end position="414"/>
    </location>
</feature>
<dbReference type="HOGENOM" id="CLU_586418_0_0_0"/>
<dbReference type="AlphaFoldDB" id="I0IFI6"/>
<dbReference type="Pfam" id="PF04264">
    <property type="entry name" value="YceI"/>
    <property type="match status" value="1"/>
</dbReference>
<evidence type="ECO:0000259" key="2">
    <source>
        <dbReference type="Pfam" id="PF04264"/>
    </source>
</evidence>
<name>I0IFI6_PHYMF</name>
<evidence type="ECO:0000313" key="4">
    <source>
        <dbReference type="Proteomes" id="UP000007881"/>
    </source>
</evidence>
<evidence type="ECO:0000256" key="1">
    <source>
        <dbReference type="SAM" id="SignalP"/>
    </source>
</evidence>
<dbReference type="EMBL" id="AP012338">
    <property type="protein sequence ID" value="BAM04024.1"/>
    <property type="molecule type" value="Genomic_DNA"/>
</dbReference>
<feature type="signal peptide" evidence="1">
    <location>
        <begin position="1"/>
        <end position="19"/>
    </location>
</feature>
<feature type="chain" id="PRO_5003629704" description="Lipid/polyisoprenoid-binding YceI-like domain-containing protein" evidence="1">
    <location>
        <begin position="20"/>
        <end position="466"/>
    </location>
</feature>
<protein>
    <recommendedName>
        <fullName evidence="2">Lipid/polyisoprenoid-binding YceI-like domain-containing protein</fullName>
    </recommendedName>
</protein>
<reference evidence="3 4" key="1">
    <citation type="submission" date="2012-02" db="EMBL/GenBank/DDBJ databases">
        <title>Complete genome sequence of Phycisphaera mikurensis NBRC 102666.</title>
        <authorList>
            <person name="Ankai A."/>
            <person name="Hosoyama A."/>
            <person name="Terui Y."/>
            <person name="Sekine M."/>
            <person name="Fukai R."/>
            <person name="Kato Y."/>
            <person name="Nakamura S."/>
            <person name="Yamada-Narita S."/>
            <person name="Kawakoshi A."/>
            <person name="Fukunaga Y."/>
            <person name="Yamazaki S."/>
            <person name="Fujita N."/>
        </authorList>
    </citation>
    <scope>NUCLEOTIDE SEQUENCE [LARGE SCALE GENOMIC DNA]</scope>
    <source>
        <strain evidence="4">NBRC 102666 / KCTC 22515 / FYK2301M01</strain>
    </source>
</reference>
<dbReference type="STRING" id="1142394.PSMK_18650"/>
<dbReference type="KEGG" id="phm:PSMK_18650"/>
<dbReference type="SUPFAM" id="SSF101874">
    <property type="entry name" value="YceI-like"/>
    <property type="match status" value="1"/>
</dbReference>
<dbReference type="Gene3D" id="2.40.128.110">
    <property type="entry name" value="Lipid/polyisoprenoid-binding, YceI-like"/>
    <property type="match status" value="1"/>
</dbReference>
<dbReference type="Proteomes" id="UP000007881">
    <property type="component" value="Chromosome"/>
</dbReference>